<dbReference type="EMBL" id="KV453844">
    <property type="protein sequence ID" value="ODV88444.1"/>
    <property type="molecule type" value="Genomic_DNA"/>
</dbReference>
<dbReference type="CDD" id="cd00200">
    <property type="entry name" value="WD40"/>
    <property type="match status" value="1"/>
</dbReference>
<dbReference type="PROSITE" id="PS00678">
    <property type="entry name" value="WD_REPEATS_1"/>
    <property type="match status" value="1"/>
</dbReference>
<dbReference type="GO" id="GO:0000028">
    <property type="term" value="P:ribosomal small subunit assembly"/>
    <property type="evidence" value="ECO:0007669"/>
    <property type="project" value="TreeGrafter"/>
</dbReference>
<evidence type="ECO:0000256" key="5">
    <source>
        <dbReference type="PROSITE-ProRule" id="PRU00221"/>
    </source>
</evidence>
<dbReference type="FunFam" id="2.130.10.10:FF:000602">
    <property type="entry name" value="Periodic tryptophan protein 2"/>
    <property type="match status" value="1"/>
</dbReference>
<dbReference type="GO" id="GO:0000480">
    <property type="term" value="P:endonucleolytic cleavage in 5'-ETS of tricistronic rRNA transcript (SSU-rRNA, 5.8S rRNA, LSU-rRNA)"/>
    <property type="evidence" value="ECO:0007669"/>
    <property type="project" value="EnsemblFungi"/>
</dbReference>
<keyword evidence="4" id="KW-0677">Repeat</keyword>
<dbReference type="GO" id="GO:0000447">
    <property type="term" value="P:endonucleolytic cleavage in ITS1 to separate SSU-rRNA from 5.8S rRNA and LSU-rRNA from tricistronic rRNA transcript (SSU-rRNA, 5.8S rRNA, LSU-rRNA)"/>
    <property type="evidence" value="ECO:0007669"/>
    <property type="project" value="EnsemblFungi"/>
</dbReference>
<dbReference type="Pfam" id="PF00400">
    <property type="entry name" value="WD40"/>
    <property type="match status" value="4"/>
</dbReference>
<dbReference type="GO" id="GO:0000472">
    <property type="term" value="P:endonucleolytic cleavage to generate mature 5'-end of SSU-rRNA from (SSU-rRNA, 5.8S rRNA, LSU-rRNA)"/>
    <property type="evidence" value="ECO:0007669"/>
    <property type="project" value="EnsemblFungi"/>
</dbReference>
<dbReference type="InterPro" id="IPR015943">
    <property type="entry name" value="WD40/YVTN_repeat-like_dom_sf"/>
</dbReference>
<feature type="domain" description="Small-subunit processome Utp12" evidence="6">
    <location>
        <begin position="734"/>
        <end position="838"/>
    </location>
</feature>
<dbReference type="GO" id="GO:0034388">
    <property type="term" value="C:Pwp2p-containing subcomplex of 90S preribosome"/>
    <property type="evidence" value="ECO:0007669"/>
    <property type="project" value="EnsemblFungi"/>
</dbReference>
<dbReference type="GO" id="GO:0000920">
    <property type="term" value="P:septum digestion after cytokinesis"/>
    <property type="evidence" value="ECO:0007669"/>
    <property type="project" value="EnsemblFungi"/>
</dbReference>
<dbReference type="PANTHER" id="PTHR19858:SF0">
    <property type="entry name" value="PERIODIC TRYPTOPHAN PROTEIN 2 HOMOLOG"/>
    <property type="match status" value="1"/>
</dbReference>
<dbReference type="SMART" id="SM00320">
    <property type="entry name" value="WD40"/>
    <property type="match status" value="13"/>
</dbReference>
<sequence length="839" mass="93441">MKTNFHLSNLLGTVYKQGNLVFVPDGKGILSPVGNRVSYFDLVGNRSYTFAYEHRKNISCIALNPQATLLLSVDIDGRGILVNFVTRAVLYHFNFKQKVTRIEFSPDGTVFAAATGRHIEVWKTPVAVTSVSFAPFIRHRIYTGHYDDVVHIQWSADSRFFLTASKDLSARIYSLHTEDVLAAAALYGHREPLVAAFFSDDQETIYTLSQDGALFVWNYVQPEVADDDMHDDEIPATWSITDKHYFNRSSKIVCAAFRPTSNMLVTGFADGVFSLVELPAFSTFHTISVSQHNIDSVAINSSGEWLAFGASKLGQLLVWEWQSESYILKQQGHYDAMSALVYSPDGSKLITASDDGKVKVWDTVTGFSIVTFSEHSSAVTALAFSKRGDVVFTASLDGSIRAYDLIRYRNFRTFTAPDRVQFSSLAVDPSGEIVCAGSLNNYDIHVWSVQTGQYLDSLQGHEGPVVSLAFGDVSGILASGSWDRTVRLWNVFSRAHDVEPIQMSSDVLAIDMRPDSKELAVSTLDGQIVFYDVAEGKQMGMIDGRKDIAGGRHSEDRFTAKNSSRAKFFSTIAYSPDGSCIIGGGNANYVCLYDIASSVLVKQYTVSMNMQLQGTQKYLNSSLMTEAGPIDSIDTTGDASDLEDRIDNTLPGATRGDLSKRKTQPAIRVSSVRFDPTGRSFAVCATEGLLIYSLDNILLFDPFDLDITVSPASTLEVLKEKNYIQALVMAFRLNEDYLIRQVCENIPYKIINLIAQSVPVVYLENFLQYIGKEMETTHHVEFYLLWIKALFVSHGPYIRSNRSIFTRICRKIQQNVTGLQKDIVRPTDENIYTLRYISA</sequence>
<evidence type="ECO:0000256" key="3">
    <source>
        <dbReference type="ARBA" id="ARBA00022574"/>
    </source>
</evidence>
<dbReference type="InterPro" id="IPR027145">
    <property type="entry name" value="PWP2"/>
</dbReference>
<dbReference type="PROSITE" id="PS50082">
    <property type="entry name" value="WD_REPEATS_2"/>
    <property type="match status" value="5"/>
</dbReference>
<dbReference type="GO" id="GO:0030010">
    <property type="term" value="P:establishment of cell polarity"/>
    <property type="evidence" value="ECO:0007669"/>
    <property type="project" value="EnsemblFungi"/>
</dbReference>
<dbReference type="InterPro" id="IPR001680">
    <property type="entry name" value="WD40_rpt"/>
</dbReference>
<keyword evidence="2" id="KW-0597">Phosphoprotein</keyword>
<accession>A0A1E4T9M4</accession>
<dbReference type="InterPro" id="IPR020472">
    <property type="entry name" value="WD40_PAC1"/>
</dbReference>
<name>A0A1E4T9M4_9ASCO</name>
<feature type="repeat" description="WD" evidence="5">
    <location>
        <begin position="330"/>
        <end position="371"/>
    </location>
</feature>
<keyword evidence="3 5" id="KW-0853">WD repeat</keyword>
<dbReference type="AlphaFoldDB" id="A0A1E4T9M4"/>
<reference evidence="8" key="1">
    <citation type="submission" date="2016-02" db="EMBL/GenBank/DDBJ databases">
        <title>Comparative genomics of biotechnologically important yeasts.</title>
        <authorList>
            <consortium name="DOE Joint Genome Institute"/>
            <person name="Riley R."/>
            <person name="Haridas S."/>
            <person name="Wolfe K.H."/>
            <person name="Lopes M.R."/>
            <person name="Hittinger C.T."/>
            <person name="Goker M."/>
            <person name="Salamov A."/>
            <person name="Wisecaver J."/>
            <person name="Long T.M."/>
            <person name="Aerts A.L."/>
            <person name="Barry K."/>
            <person name="Choi C."/>
            <person name="Clum A."/>
            <person name="Coughlan A.Y."/>
            <person name="Deshpande S."/>
            <person name="Douglass A.P."/>
            <person name="Hanson S.J."/>
            <person name="Klenk H.-P."/>
            <person name="Labutti K."/>
            <person name="Lapidus A."/>
            <person name="Lindquist E."/>
            <person name="Lipzen A."/>
            <person name="Meier-Kolthoff J.P."/>
            <person name="Ohm R.A."/>
            <person name="Otillar R.P."/>
            <person name="Pangilinan J."/>
            <person name="Peng Y."/>
            <person name="Rokas A."/>
            <person name="Rosa C.A."/>
            <person name="Scheuner C."/>
            <person name="Sibirny A.A."/>
            <person name="Slot J.C."/>
            <person name="Stielow J.B."/>
            <person name="Sun H."/>
            <person name="Kurtzman C.P."/>
            <person name="Blackwell M."/>
            <person name="Jeffries T.W."/>
            <person name="Grigoriev I.V."/>
        </authorList>
    </citation>
    <scope>NUCLEOTIDE SEQUENCE [LARGE SCALE GENOMIC DNA]</scope>
    <source>
        <strain evidence="8">NRRL Y-17796</strain>
    </source>
</reference>
<dbReference type="GO" id="GO:0005737">
    <property type="term" value="C:cytoplasm"/>
    <property type="evidence" value="ECO:0007669"/>
    <property type="project" value="EnsemblFungi"/>
</dbReference>
<dbReference type="PROSITE" id="PS50294">
    <property type="entry name" value="WD_REPEATS_REGION"/>
    <property type="match status" value="5"/>
</dbReference>
<evidence type="ECO:0000313" key="8">
    <source>
        <dbReference type="Proteomes" id="UP000095023"/>
    </source>
</evidence>
<dbReference type="PANTHER" id="PTHR19858">
    <property type="entry name" value="WD40 REPEAT PROTEIN"/>
    <property type="match status" value="1"/>
</dbReference>
<evidence type="ECO:0000313" key="7">
    <source>
        <dbReference type="EMBL" id="ODV88444.1"/>
    </source>
</evidence>
<feature type="repeat" description="WD" evidence="5">
    <location>
        <begin position="372"/>
        <end position="413"/>
    </location>
</feature>
<comment type="similarity">
    <text evidence="1">Belongs to the WD repeat PWP2 family.</text>
</comment>
<gene>
    <name evidence="7" type="ORF">CANCADRAFT_146499</name>
</gene>
<dbReference type="Pfam" id="PF04003">
    <property type="entry name" value="Utp12"/>
    <property type="match status" value="1"/>
</dbReference>
<evidence type="ECO:0000256" key="4">
    <source>
        <dbReference type="ARBA" id="ARBA00022737"/>
    </source>
</evidence>
<dbReference type="Proteomes" id="UP000095023">
    <property type="component" value="Unassembled WGS sequence"/>
</dbReference>
<dbReference type="GO" id="GO:0032040">
    <property type="term" value="C:small-subunit processome"/>
    <property type="evidence" value="ECO:0007669"/>
    <property type="project" value="EnsemblFungi"/>
</dbReference>
<evidence type="ECO:0000256" key="1">
    <source>
        <dbReference type="ARBA" id="ARBA00010226"/>
    </source>
</evidence>
<dbReference type="Gene3D" id="2.130.10.10">
    <property type="entry name" value="YVTN repeat-like/Quinoprotein amine dehydrogenase"/>
    <property type="match status" value="3"/>
</dbReference>
<evidence type="ECO:0000256" key="2">
    <source>
        <dbReference type="ARBA" id="ARBA00022553"/>
    </source>
</evidence>
<keyword evidence="8" id="KW-1185">Reference proteome</keyword>
<dbReference type="InterPro" id="IPR019775">
    <property type="entry name" value="WD40_repeat_CS"/>
</dbReference>
<feature type="repeat" description="WD" evidence="5">
    <location>
        <begin position="458"/>
        <end position="491"/>
    </location>
</feature>
<dbReference type="OrthoDB" id="3142434at2759"/>
<dbReference type="SUPFAM" id="SSF50978">
    <property type="entry name" value="WD40 repeat-like"/>
    <property type="match status" value="3"/>
</dbReference>
<protein>
    <recommendedName>
        <fullName evidence="6">Small-subunit processome Utp12 domain-containing protein</fullName>
    </recommendedName>
</protein>
<dbReference type="InterPro" id="IPR007148">
    <property type="entry name" value="SSU_processome_Utp12"/>
</dbReference>
<feature type="repeat" description="WD" evidence="5">
    <location>
        <begin position="186"/>
        <end position="218"/>
    </location>
</feature>
<dbReference type="PRINTS" id="PR00320">
    <property type="entry name" value="GPROTEINBRPT"/>
</dbReference>
<feature type="repeat" description="WD" evidence="5">
    <location>
        <begin position="142"/>
        <end position="183"/>
    </location>
</feature>
<proteinExistence type="inferred from homology"/>
<organism evidence="7 8">
    <name type="scientific">Tortispora caseinolytica NRRL Y-17796</name>
    <dbReference type="NCBI Taxonomy" id="767744"/>
    <lineage>
        <taxon>Eukaryota</taxon>
        <taxon>Fungi</taxon>
        <taxon>Dikarya</taxon>
        <taxon>Ascomycota</taxon>
        <taxon>Saccharomycotina</taxon>
        <taxon>Trigonopsidomycetes</taxon>
        <taxon>Trigonopsidales</taxon>
        <taxon>Trigonopsidaceae</taxon>
        <taxon>Tortispora</taxon>
    </lineage>
</organism>
<dbReference type="InterPro" id="IPR036322">
    <property type="entry name" value="WD40_repeat_dom_sf"/>
</dbReference>
<evidence type="ECO:0000259" key="6">
    <source>
        <dbReference type="Pfam" id="PF04003"/>
    </source>
</evidence>